<dbReference type="GO" id="GO:0046935">
    <property type="term" value="F:1-phosphatidylinositol-3-kinase regulator activity"/>
    <property type="evidence" value="ECO:0007669"/>
    <property type="project" value="TreeGrafter"/>
</dbReference>
<comment type="caution">
    <text evidence="10">The sequence shown here is derived from an EMBL/GenBank/DDBJ whole genome shotgun (WGS) entry which is preliminary data.</text>
</comment>
<dbReference type="SUPFAM" id="SSF158235">
    <property type="entry name" value="SOCS box-like"/>
    <property type="match status" value="1"/>
</dbReference>
<keyword evidence="5 6" id="KW-0727">SH2 domain</keyword>
<dbReference type="InterPro" id="IPR035861">
    <property type="entry name" value="SOCS1_SH2"/>
</dbReference>
<evidence type="ECO:0000313" key="11">
    <source>
        <dbReference type="Proteomes" id="UP000250572"/>
    </source>
</evidence>
<dbReference type="SMART" id="SM00253">
    <property type="entry name" value="SOCS"/>
    <property type="match status" value="1"/>
</dbReference>
<dbReference type="PROSITE" id="PS50001">
    <property type="entry name" value="SH2"/>
    <property type="match status" value="1"/>
</dbReference>
<dbReference type="GO" id="GO:0005942">
    <property type="term" value="C:phosphatidylinositol 3-kinase complex"/>
    <property type="evidence" value="ECO:0007669"/>
    <property type="project" value="TreeGrafter"/>
</dbReference>
<accession>A0A315WEA0</accession>
<dbReference type="InterPro" id="IPR036036">
    <property type="entry name" value="SOCS_box-like_dom_sf"/>
</dbReference>
<dbReference type="Proteomes" id="UP000250572">
    <property type="component" value="Unassembled WGS sequence"/>
</dbReference>
<dbReference type="Gene3D" id="1.10.750.20">
    <property type="entry name" value="SOCS box"/>
    <property type="match status" value="1"/>
</dbReference>
<dbReference type="SMART" id="SM00252">
    <property type="entry name" value="SH2"/>
    <property type="match status" value="1"/>
</dbReference>
<organism evidence="10 11">
    <name type="scientific">Gambusia affinis</name>
    <name type="common">Western mosquitofish</name>
    <name type="synonym">Heterandria affinis</name>
    <dbReference type="NCBI Taxonomy" id="33528"/>
    <lineage>
        <taxon>Eukaryota</taxon>
        <taxon>Metazoa</taxon>
        <taxon>Chordata</taxon>
        <taxon>Craniata</taxon>
        <taxon>Vertebrata</taxon>
        <taxon>Euteleostomi</taxon>
        <taxon>Actinopterygii</taxon>
        <taxon>Neopterygii</taxon>
        <taxon>Teleostei</taxon>
        <taxon>Neoteleostei</taxon>
        <taxon>Acanthomorphata</taxon>
        <taxon>Ovalentaria</taxon>
        <taxon>Atherinomorphae</taxon>
        <taxon>Cyprinodontiformes</taxon>
        <taxon>Poeciliidae</taxon>
        <taxon>Poeciliinae</taxon>
        <taxon>Gambusia</taxon>
    </lineage>
</organism>
<feature type="domain" description="SH2" evidence="8">
    <location>
        <begin position="111"/>
        <end position="204"/>
    </location>
</feature>
<evidence type="ECO:0000256" key="4">
    <source>
        <dbReference type="ARBA" id="ARBA00022786"/>
    </source>
</evidence>
<proteinExistence type="predicted"/>
<dbReference type="GO" id="GO:0016567">
    <property type="term" value="P:protein ubiquitination"/>
    <property type="evidence" value="ECO:0007669"/>
    <property type="project" value="UniProtKB-UniPathway"/>
</dbReference>
<dbReference type="EMBL" id="NHOQ01000074">
    <property type="protein sequence ID" value="PWA33221.1"/>
    <property type="molecule type" value="Genomic_DNA"/>
</dbReference>
<dbReference type="PANTHER" id="PTHR10155:SF4">
    <property type="entry name" value="SUPPRESSOR OF CYTOKINE SIGNALING 1"/>
    <property type="match status" value="1"/>
</dbReference>
<dbReference type="CDD" id="cd10382">
    <property type="entry name" value="SH2_SOCS1"/>
    <property type="match status" value="1"/>
</dbReference>
<dbReference type="InterPro" id="IPR000980">
    <property type="entry name" value="SH2"/>
</dbReference>
<feature type="compositionally biased region" description="Low complexity" evidence="7">
    <location>
        <begin position="40"/>
        <end position="56"/>
    </location>
</feature>
<evidence type="ECO:0008006" key="12">
    <source>
        <dbReference type="Google" id="ProtNLM"/>
    </source>
</evidence>
<evidence type="ECO:0000259" key="9">
    <source>
        <dbReference type="PROSITE" id="PS50225"/>
    </source>
</evidence>
<name>A0A315WEA0_GAMAF</name>
<feature type="domain" description="SOCS box" evidence="9">
    <location>
        <begin position="193"/>
        <end position="240"/>
    </location>
</feature>
<evidence type="ECO:0000313" key="10">
    <source>
        <dbReference type="EMBL" id="PWA33221.1"/>
    </source>
</evidence>
<dbReference type="PROSITE" id="PS50225">
    <property type="entry name" value="SOCS"/>
    <property type="match status" value="1"/>
</dbReference>
<dbReference type="InterPro" id="IPR036860">
    <property type="entry name" value="SH2_dom_sf"/>
</dbReference>
<dbReference type="PANTHER" id="PTHR10155">
    <property type="entry name" value="PHOSPHATIDYLINOSITOL 3-KINASE REGULATORY SUBUNIT"/>
    <property type="match status" value="1"/>
</dbReference>
<evidence type="ECO:0000256" key="7">
    <source>
        <dbReference type="SAM" id="MobiDB-lite"/>
    </source>
</evidence>
<dbReference type="Gene3D" id="3.30.505.10">
    <property type="entry name" value="SH2 domain"/>
    <property type="match status" value="1"/>
</dbReference>
<keyword evidence="11" id="KW-1185">Reference proteome</keyword>
<dbReference type="AlphaFoldDB" id="A0A315WEA0"/>
<sequence length="241" mass="27209">MSSERDVSVVVRDGRGFRASLHCRMVADSTVEGHERTALPSASPAPSSSSSSAAAATPTQSEQLQRQARPNPSLKSASSRSVYLTHFPTFASKEDCNIITDTASKLERSGFYWGPLGVEEAHHMLHNAPLGSYLIRDSRQKDVFFTLSYHDKKGPVSVRIDYKQQKFSLAGNQRSFPTLFALLEYYMNTPKRSLKVPYRKWEPTLQELCRRRIVELCGEKIPELPVTHVVQDFLLDFPYKL</sequence>
<evidence type="ECO:0000256" key="6">
    <source>
        <dbReference type="PROSITE-ProRule" id="PRU00191"/>
    </source>
</evidence>
<dbReference type="SUPFAM" id="SSF55550">
    <property type="entry name" value="SH2 domain"/>
    <property type="match status" value="1"/>
</dbReference>
<dbReference type="GO" id="GO:0009968">
    <property type="term" value="P:negative regulation of signal transduction"/>
    <property type="evidence" value="ECO:0007669"/>
    <property type="project" value="UniProtKB-KW"/>
</dbReference>
<evidence type="ECO:0000256" key="2">
    <source>
        <dbReference type="ARBA" id="ARBA00022604"/>
    </source>
</evidence>
<feature type="compositionally biased region" description="Polar residues" evidence="7">
    <location>
        <begin position="57"/>
        <end position="79"/>
    </location>
</feature>
<dbReference type="InterPro" id="IPR001496">
    <property type="entry name" value="SOCS_box"/>
</dbReference>
<dbReference type="Pfam" id="PF00017">
    <property type="entry name" value="SH2"/>
    <property type="match status" value="1"/>
</dbReference>
<dbReference type="GO" id="GO:0035556">
    <property type="term" value="P:intracellular signal transduction"/>
    <property type="evidence" value="ECO:0007669"/>
    <property type="project" value="InterPro"/>
</dbReference>
<keyword evidence="3" id="KW-0734">Signal transduction inhibitor</keyword>
<evidence type="ECO:0000256" key="3">
    <source>
        <dbReference type="ARBA" id="ARBA00022700"/>
    </source>
</evidence>
<dbReference type="GO" id="GO:0046854">
    <property type="term" value="P:phosphatidylinositol phosphate biosynthetic process"/>
    <property type="evidence" value="ECO:0007669"/>
    <property type="project" value="TreeGrafter"/>
</dbReference>
<reference evidence="10 11" key="1">
    <citation type="journal article" date="2018" name="G3 (Bethesda)">
        <title>A High-Quality Reference Genome for the Invasive Mosquitofish Gambusia affinis Using a Chicago Library.</title>
        <authorList>
            <person name="Hoffberg S.L."/>
            <person name="Troendle N.J."/>
            <person name="Glenn T.C."/>
            <person name="Mahmud O."/>
            <person name="Louha S."/>
            <person name="Chalopin D."/>
            <person name="Bennetzen J.L."/>
            <person name="Mauricio R."/>
        </authorList>
    </citation>
    <scope>NUCLEOTIDE SEQUENCE [LARGE SCALE GENOMIC DNA]</scope>
    <source>
        <strain evidence="10">NE01/NJP1002.9</strain>
        <tissue evidence="10">Muscle</tissue>
    </source>
</reference>
<dbReference type="UniPathway" id="UPA00143"/>
<evidence type="ECO:0000256" key="1">
    <source>
        <dbReference type="ARBA" id="ARBA00004906"/>
    </source>
</evidence>
<dbReference type="Pfam" id="PF07525">
    <property type="entry name" value="SOCS_box"/>
    <property type="match status" value="1"/>
</dbReference>
<protein>
    <recommendedName>
        <fullName evidence="12">Suppressor of cytokine signaling 1</fullName>
    </recommendedName>
</protein>
<comment type="pathway">
    <text evidence="1">Protein modification; protein ubiquitination.</text>
</comment>
<evidence type="ECO:0000256" key="5">
    <source>
        <dbReference type="ARBA" id="ARBA00022999"/>
    </source>
</evidence>
<keyword evidence="4" id="KW-0833">Ubl conjugation pathway</keyword>
<keyword evidence="2" id="KW-0341">Growth regulation</keyword>
<evidence type="ECO:0000259" key="8">
    <source>
        <dbReference type="PROSITE" id="PS50001"/>
    </source>
</evidence>
<dbReference type="SMART" id="SM00969">
    <property type="entry name" value="SOCS_box"/>
    <property type="match status" value="1"/>
</dbReference>
<feature type="region of interest" description="Disordered" evidence="7">
    <location>
        <begin position="28"/>
        <end position="79"/>
    </location>
</feature>
<gene>
    <name evidence="10" type="ORF">CCH79_00013630</name>
</gene>